<keyword evidence="3" id="KW-0813">Transport</keyword>
<evidence type="ECO:0000256" key="5">
    <source>
        <dbReference type="ARBA" id="ARBA00022781"/>
    </source>
</evidence>
<dbReference type="GO" id="GO:0033179">
    <property type="term" value="C:proton-transporting V-type ATPase, V0 domain"/>
    <property type="evidence" value="ECO:0007669"/>
    <property type="project" value="InterPro"/>
</dbReference>
<accession>A0A8S1KB20</accession>
<proteinExistence type="inferred from homology"/>
<keyword evidence="4 9" id="KW-0812">Transmembrane</keyword>
<organism evidence="10 12">
    <name type="scientific">Paramecium primaurelia</name>
    <dbReference type="NCBI Taxonomy" id="5886"/>
    <lineage>
        <taxon>Eukaryota</taxon>
        <taxon>Sar</taxon>
        <taxon>Alveolata</taxon>
        <taxon>Ciliophora</taxon>
        <taxon>Intramacronucleata</taxon>
        <taxon>Oligohymenophorea</taxon>
        <taxon>Peniculida</taxon>
        <taxon>Parameciidae</taxon>
        <taxon>Paramecium</taxon>
    </lineage>
</organism>
<evidence type="ECO:0000256" key="4">
    <source>
        <dbReference type="ARBA" id="ARBA00022692"/>
    </source>
</evidence>
<comment type="subcellular location">
    <subcellularLocation>
        <location evidence="1">Membrane</location>
        <topology evidence="1">Multi-pass membrane protein</topology>
    </subcellularLocation>
</comment>
<evidence type="ECO:0000256" key="7">
    <source>
        <dbReference type="ARBA" id="ARBA00023065"/>
    </source>
</evidence>
<feature type="transmembrane region" description="Helical" evidence="9">
    <location>
        <begin position="5"/>
        <end position="23"/>
    </location>
</feature>
<dbReference type="GO" id="GO:0046961">
    <property type="term" value="F:proton-transporting ATPase activity, rotational mechanism"/>
    <property type="evidence" value="ECO:0007669"/>
    <property type="project" value="InterPro"/>
</dbReference>
<evidence type="ECO:0000256" key="8">
    <source>
        <dbReference type="ARBA" id="ARBA00023136"/>
    </source>
</evidence>
<keyword evidence="7" id="KW-0406">Ion transport</keyword>
<evidence type="ECO:0000256" key="3">
    <source>
        <dbReference type="ARBA" id="ARBA00022448"/>
    </source>
</evidence>
<dbReference type="AlphaFoldDB" id="A0A8S1KB20"/>
<dbReference type="Proteomes" id="UP000688137">
    <property type="component" value="Unassembled WGS sequence"/>
</dbReference>
<keyword evidence="5" id="KW-0375">Hydrogen ion transport</keyword>
<name>A0A8S1KB20_PARPR</name>
<evidence type="ECO:0000313" key="12">
    <source>
        <dbReference type="Proteomes" id="UP000688137"/>
    </source>
</evidence>
<evidence type="ECO:0000256" key="2">
    <source>
        <dbReference type="ARBA" id="ARBA00008328"/>
    </source>
</evidence>
<reference evidence="10" key="1">
    <citation type="submission" date="2021-01" db="EMBL/GenBank/DDBJ databases">
        <authorList>
            <consortium name="Genoscope - CEA"/>
            <person name="William W."/>
        </authorList>
    </citation>
    <scope>NUCLEOTIDE SEQUENCE</scope>
</reference>
<evidence type="ECO:0000256" key="6">
    <source>
        <dbReference type="ARBA" id="ARBA00022989"/>
    </source>
</evidence>
<evidence type="ECO:0000256" key="9">
    <source>
        <dbReference type="SAM" id="Phobius"/>
    </source>
</evidence>
<dbReference type="Pfam" id="PF05493">
    <property type="entry name" value="ATP_synt_H"/>
    <property type="match status" value="1"/>
</dbReference>
<comment type="caution">
    <text evidence="10">The sequence shown here is derived from an EMBL/GenBank/DDBJ whole genome shotgun (WGS) entry which is preliminary data.</text>
</comment>
<keyword evidence="12" id="KW-1185">Reference proteome</keyword>
<dbReference type="OMA" id="SPIRGHE"/>
<gene>
    <name evidence="10" type="ORF">PPRIM_AZ9-3.1.T0180295</name>
    <name evidence="11" type="ORF">PPRIM_AZ9-3.1.T0220265</name>
</gene>
<dbReference type="EMBL" id="CAJJDM010000014">
    <property type="protein sequence ID" value="CAD8051713.1"/>
    <property type="molecule type" value="Genomic_DNA"/>
</dbReference>
<evidence type="ECO:0000256" key="1">
    <source>
        <dbReference type="ARBA" id="ARBA00004141"/>
    </source>
</evidence>
<dbReference type="EMBL" id="CAJJDM010000020">
    <property type="protein sequence ID" value="CAD8054903.1"/>
    <property type="molecule type" value="Genomic_DNA"/>
</dbReference>
<evidence type="ECO:0000313" key="11">
    <source>
        <dbReference type="EMBL" id="CAD8054903.1"/>
    </source>
</evidence>
<sequence length="78" mass="8711">MSAGIFIGTIIFIGIGIGVTVWLKGVVTKATKNLSDLNDNLLLMYVSVISGTIQFWLLWFCMYMHQLNPIITPVRGHE</sequence>
<comment type="similarity">
    <text evidence="2">Belongs to the V-ATPase e1/e2 subunit family.</text>
</comment>
<evidence type="ECO:0000313" key="10">
    <source>
        <dbReference type="EMBL" id="CAD8051713.1"/>
    </source>
</evidence>
<keyword evidence="8 9" id="KW-0472">Membrane</keyword>
<dbReference type="InterPro" id="IPR008389">
    <property type="entry name" value="ATPase_V0-cplx_e1/e2_su"/>
</dbReference>
<keyword evidence="6 9" id="KW-1133">Transmembrane helix</keyword>
<feature type="transmembrane region" description="Helical" evidence="9">
    <location>
        <begin position="43"/>
        <end position="63"/>
    </location>
</feature>
<protein>
    <submittedName>
        <fullName evidence="10">Uncharacterized protein</fullName>
    </submittedName>
</protein>